<gene>
    <name evidence="1" type="ORF">FH603_2253</name>
</gene>
<evidence type="ECO:0000313" key="2">
    <source>
        <dbReference type="Proteomes" id="UP000700732"/>
    </source>
</evidence>
<dbReference type="PROSITE" id="PS51257">
    <property type="entry name" value="PROKAR_LIPOPROTEIN"/>
    <property type="match status" value="1"/>
</dbReference>
<dbReference type="RefSeq" id="WP_186737530.1">
    <property type="nucleotide sequence ID" value="NZ_VFIA01000011.1"/>
</dbReference>
<evidence type="ECO:0000313" key="1">
    <source>
        <dbReference type="EMBL" id="MBC3791745.1"/>
    </source>
</evidence>
<evidence type="ECO:0008006" key="3">
    <source>
        <dbReference type="Google" id="ProtNLM"/>
    </source>
</evidence>
<protein>
    <recommendedName>
        <fullName evidence="3">Lipoprotein</fullName>
    </recommendedName>
</protein>
<dbReference type="Proteomes" id="UP000700732">
    <property type="component" value="Unassembled WGS sequence"/>
</dbReference>
<sequence>MSHHLKSTLGCVFVVICLFCACQPNPLVPAIPPDHVALISRESITTTAGITVLADSVNVSICPSNANCFAPNSASVKLQLSKNAQTQSVYLWTFIPNYKRMSSINPPADSVTVAFEGQQYKVILRDGGFRKGPENANLPEAVVQVSRL</sequence>
<keyword evidence="2" id="KW-1185">Reference proteome</keyword>
<comment type="caution">
    <text evidence="1">The sequence shown here is derived from an EMBL/GenBank/DDBJ whole genome shotgun (WGS) entry which is preliminary data.</text>
</comment>
<dbReference type="EMBL" id="VFIA01000011">
    <property type="protein sequence ID" value="MBC3791745.1"/>
    <property type="molecule type" value="Genomic_DNA"/>
</dbReference>
<accession>A0ABR6W5C8</accession>
<organism evidence="1 2">
    <name type="scientific">Spirosoma utsteinense</name>
    <dbReference type="NCBI Taxonomy" id="2585773"/>
    <lineage>
        <taxon>Bacteria</taxon>
        <taxon>Pseudomonadati</taxon>
        <taxon>Bacteroidota</taxon>
        <taxon>Cytophagia</taxon>
        <taxon>Cytophagales</taxon>
        <taxon>Cytophagaceae</taxon>
        <taxon>Spirosoma</taxon>
    </lineage>
</organism>
<reference evidence="1 2" key="1">
    <citation type="submission" date="2019-06" db="EMBL/GenBank/DDBJ databases">
        <title>Spirosoma utsteinense sp. nov. isolated from Antarctic ice-free soils.</title>
        <authorList>
            <person name="Tahon G."/>
        </authorList>
    </citation>
    <scope>NUCLEOTIDE SEQUENCE [LARGE SCALE GENOMIC DNA]</scope>
    <source>
        <strain evidence="1 2">LMG 31447</strain>
    </source>
</reference>
<proteinExistence type="predicted"/>
<name>A0ABR6W5C8_9BACT</name>